<dbReference type="Gene3D" id="3.40.630.30">
    <property type="match status" value="1"/>
</dbReference>
<dbReference type="Pfam" id="PF05127">
    <property type="entry name" value="NAT10_TcmA_helicase"/>
    <property type="match status" value="1"/>
</dbReference>
<comment type="function">
    <text evidence="10">RNA cytidine acetyltransferase with specificity toward both 18S rRNA and tRNAs. Catalyzes the formation of N(4)-acetylcytidine (ac4C) in 18S rRNA. Required for early nucleolar cleavages of precursor rRNA at sites A0, A1 and A2 during 18S rRNA synthesis. Catalyzes the formation of ac4C in serine and leucine tRNAs. Requires a tRNA-binding adapter protein for full tRNA acetyltransferase activity but not for 18S rRNA acetylation.</text>
</comment>
<evidence type="ECO:0000256" key="6">
    <source>
        <dbReference type="ARBA" id="ARBA00022840"/>
    </source>
</evidence>
<dbReference type="InterPro" id="IPR027417">
    <property type="entry name" value="P-loop_NTPase"/>
</dbReference>
<dbReference type="InterPro" id="IPR033688">
    <property type="entry name" value="NAT10"/>
</dbReference>
<dbReference type="InterPro" id="IPR013562">
    <property type="entry name" value="TmcA/NAT10_N"/>
</dbReference>
<sequence length="999" mass="111451">MVKRKIDNRIRILIENGVALGHRTLVVLVGDKSRDQVVILHHMLSKSSLKQANVLWCYKKELTFSSHRRKRMKQLKARMQTGQAEVNEDDPFEMFVSMTEIRYCFYKETHKILGNTYKMCVLQDFEALTPNILCRTIETVEGGGLVVMLLQSLASLRQVYTLAMDVHARYRTQAHQYVVPRFNERFILSLSSCPACVVIDDQLRILPISSHLRDLQPVPPISSDAPLAPQDQELHDLKESLKDNPPVGLLVNLCKTLDQAKSVLQFVVAVTEKTLRTTVTLTAARGRGKSAALGIAMAGAIAFGYSNIFVTSPSPENLNTLFQFVMKGLDAMGYEEHLHYQVLRSSDPQFSKCVVRIVVTRERQQVIQYIAPGETEAVGQAELVVIDEAAAIPLPMVRRLLGPYLVFLSSTVSGYEGTGRSLSLKLIDQLRTQAKEGEHQVNEKGSELGRVLHEITLDESIRYKNGDPVEAWLYHLLCLEAPLAPIPTSPPPPAQCHLYFVNRDTLFGYHKVSEKFLGYVTGLLVSSHYRNTPDDLQTLSDAPAHNLFVLLPPQDSVKGDALPPVLCVIQVALEGRISQQSVISALAQGEKPAGDLIPWMVSNQYQDNTFPQMSGARIVRIATHPALQGRGYGSRAVEALEQYYEQAAGRADFTDNLTPEARFNVVKDEEVGLLEEKIGPNAQPLPLLQSLDERPPEALHYLGVSYGATHRLFTFWKHAGFTPVYLSQVANSTTGEHTVVMLKVLGKQSRIVEQEADGMGGGGGGEWLGDLWIDFRKRLIHLLGGSFKTYDCKFALAALTNNIHKKKAQVPSLLELECDVTEGDVKRLEAYSRHQCEAPLVNDLLPALGKLYFLKKIPNFKLKPVQAAILCGVGVQRKTPAVVSTELGVERSVVMSQLHKLLSSLATQMRRLRGMAIEKTDEEVSPVDQNTVKDLTSTLKESAQRLKAKEADDREKVMQLIDVSQFHIKTKEQEVKIHCESKKKLKLGKEEKKKKQKTS</sequence>
<accession>A0AAE1EX60</accession>
<comment type="catalytic activity">
    <reaction evidence="10">
        <text>a cytidine in 18S rRNA + acetyl-CoA + ATP + H2O = an N(4)-acetylcytidine in 18S rRNA + ADP + phosphate + CoA + H(+)</text>
        <dbReference type="Rhea" id="RHEA:51424"/>
        <dbReference type="Rhea" id="RHEA-COMP:13575"/>
        <dbReference type="Rhea" id="RHEA-COMP:13576"/>
        <dbReference type="ChEBI" id="CHEBI:15377"/>
        <dbReference type="ChEBI" id="CHEBI:15378"/>
        <dbReference type="ChEBI" id="CHEBI:30616"/>
        <dbReference type="ChEBI" id="CHEBI:43474"/>
        <dbReference type="ChEBI" id="CHEBI:57287"/>
        <dbReference type="ChEBI" id="CHEBI:57288"/>
        <dbReference type="ChEBI" id="CHEBI:74900"/>
        <dbReference type="ChEBI" id="CHEBI:82748"/>
        <dbReference type="ChEBI" id="CHEBI:456216"/>
    </reaction>
</comment>
<feature type="binding site" evidence="10">
    <location>
        <begin position="621"/>
        <end position="623"/>
    </location>
    <ligand>
        <name>acetyl-CoA</name>
        <dbReference type="ChEBI" id="CHEBI:57288"/>
    </ligand>
</feature>
<evidence type="ECO:0000256" key="2">
    <source>
        <dbReference type="ARBA" id="ARBA00022552"/>
    </source>
</evidence>
<gene>
    <name evidence="15" type="ORF">Pcinc_031025</name>
</gene>
<feature type="domain" description="TcmA/NAT10 helicase" evidence="11">
    <location>
        <begin position="281"/>
        <end position="480"/>
    </location>
</feature>
<comment type="similarity">
    <text evidence="10">Belongs to the RNA cytidine acetyltransferase family. NAT10 subfamily.</text>
</comment>
<keyword evidence="4 10" id="KW-0819">tRNA processing</keyword>
<dbReference type="GO" id="GO:0051391">
    <property type="term" value="P:tRNA acetylation"/>
    <property type="evidence" value="ECO:0007669"/>
    <property type="project" value="UniProtKB-UniRule"/>
</dbReference>
<dbReference type="GO" id="GO:1904812">
    <property type="term" value="P:rRNA acetylation involved in maturation of SSU-rRNA"/>
    <property type="evidence" value="ECO:0007669"/>
    <property type="project" value="InterPro"/>
</dbReference>
<proteinExistence type="inferred from homology"/>
<feature type="domain" description="TmcA/NAT10 N-terminal" evidence="12">
    <location>
        <begin position="9"/>
        <end position="200"/>
    </location>
</feature>
<dbReference type="PANTHER" id="PTHR10925">
    <property type="entry name" value="N-ACETYLTRANSFERASE 10"/>
    <property type="match status" value="1"/>
</dbReference>
<keyword evidence="3 10" id="KW-0808">Transferase</keyword>
<dbReference type="GO" id="GO:0000049">
    <property type="term" value="F:tRNA binding"/>
    <property type="evidence" value="ECO:0007669"/>
    <property type="project" value="TreeGrafter"/>
</dbReference>
<dbReference type="FunFam" id="3.40.50.300:FF:002218">
    <property type="entry name" value="tRNA(Met) cytidine acetyltransferase TmcA"/>
    <property type="match status" value="1"/>
</dbReference>
<evidence type="ECO:0000259" key="12">
    <source>
        <dbReference type="Pfam" id="PF08351"/>
    </source>
</evidence>
<evidence type="ECO:0000259" key="11">
    <source>
        <dbReference type="Pfam" id="PF05127"/>
    </source>
</evidence>
<comment type="caution">
    <text evidence="15">The sequence shown here is derived from an EMBL/GenBank/DDBJ whole genome shotgun (WGS) entry which is preliminary data.</text>
</comment>
<evidence type="ECO:0000313" key="16">
    <source>
        <dbReference type="Proteomes" id="UP001286313"/>
    </source>
</evidence>
<dbReference type="InterPro" id="IPR032672">
    <property type="entry name" value="TmcA/NAT10/Kre33"/>
</dbReference>
<keyword evidence="7 10" id="KW-0539">Nucleus</keyword>
<dbReference type="AlphaFoldDB" id="A0AAE1EX60"/>
<evidence type="ECO:0000259" key="14">
    <source>
        <dbReference type="Pfam" id="PF13725"/>
    </source>
</evidence>
<comment type="caution">
    <text evidence="10">Lacks conserved residue(s) required for the propagation of feature annotation.</text>
</comment>
<protein>
    <recommendedName>
        <fullName evidence="9 10">RNA cytidine acetyltransferase</fullName>
        <ecNumber evidence="10">2.3.1.-</ecNumber>
    </recommendedName>
    <alternativeName>
        <fullName evidence="10">18S rRNA cytosine acetyltransferase</fullName>
    </alternativeName>
</protein>
<evidence type="ECO:0000256" key="7">
    <source>
        <dbReference type="ARBA" id="ARBA00023242"/>
    </source>
</evidence>
<evidence type="ECO:0000313" key="15">
    <source>
        <dbReference type="EMBL" id="KAK3863173.1"/>
    </source>
</evidence>
<dbReference type="Proteomes" id="UP001286313">
    <property type="component" value="Unassembled WGS sequence"/>
</dbReference>
<dbReference type="EMBL" id="JAWQEG010004066">
    <property type="protein sequence ID" value="KAK3863173.1"/>
    <property type="molecule type" value="Genomic_DNA"/>
</dbReference>
<dbReference type="GO" id="GO:0005524">
    <property type="term" value="F:ATP binding"/>
    <property type="evidence" value="ECO:0007669"/>
    <property type="project" value="UniProtKB-UniRule"/>
</dbReference>
<dbReference type="Gene3D" id="3.40.50.300">
    <property type="entry name" value="P-loop containing nucleotide triphosphate hydrolases"/>
    <property type="match status" value="1"/>
</dbReference>
<feature type="binding site" evidence="10">
    <location>
        <position position="462"/>
    </location>
    <ligand>
        <name>ATP</name>
        <dbReference type="ChEBI" id="CHEBI:30616"/>
    </ligand>
</feature>
<evidence type="ECO:0000259" key="13">
    <source>
        <dbReference type="Pfam" id="PF13718"/>
    </source>
</evidence>
<evidence type="ECO:0000256" key="3">
    <source>
        <dbReference type="ARBA" id="ARBA00022679"/>
    </source>
</evidence>
<dbReference type="Pfam" id="PF08351">
    <property type="entry name" value="TmcA_N"/>
    <property type="match status" value="1"/>
</dbReference>
<dbReference type="InterPro" id="IPR007807">
    <property type="entry name" value="TcmA/NAT10_helicase"/>
</dbReference>
<evidence type="ECO:0000256" key="10">
    <source>
        <dbReference type="HAMAP-Rule" id="MF_03211"/>
    </source>
</evidence>
<dbReference type="InterPro" id="IPR027992">
    <property type="entry name" value="tRNA_bind_dom"/>
</dbReference>
<dbReference type="GO" id="GO:0030686">
    <property type="term" value="C:90S preribosome"/>
    <property type="evidence" value="ECO:0007669"/>
    <property type="project" value="TreeGrafter"/>
</dbReference>
<dbReference type="SUPFAM" id="SSF55729">
    <property type="entry name" value="Acyl-CoA N-acyltransferases (Nat)"/>
    <property type="match status" value="1"/>
</dbReference>
<dbReference type="Gene3D" id="3.40.50.11040">
    <property type="match status" value="1"/>
</dbReference>
<keyword evidence="8 10" id="KW-0012">Acyltransferase</keyword>
<evidence type="ECO:0000256" key="1">
    <source>
        <dbReference type="ARBA" id="ARBA00004604"/>
    </source>
</evidence>
<organism evidence="15 16">
    <name type="scientific">Petrolisthes cinctipes</name>
    <name type="common">Flat porcelain crab</name>
    <dbReference type="NCBI Taxonomy" id="88211"/>
    <lineage>
        <taxon>Eukaryota</taxon>
        <taxon>Metazoa</taxon>
        <taxon>Ecdysozoa</taxon>
        <taxon>Arthropoda</taxon>
        <taxon>Crustacea</taxon>
        <taxon>Multicrustacea</taxon>
        <taxon>Malacostraca</taxon>
        <taxon>Eumalacostraca</taxon>
        <taxon>Eucarida</taxon>
        <taxon>Decapoda</taxon>
        <taxon>Pleocyemata</taxon>
        <taxon>Anomura</taxon>
        <taxon>Galatheoidea</taxon>
        <taxon>Porcellanidae</taxon>
        <taxon>Petrolisthes</taxon>
    </lineage>
</organism>
<comment type="catalytic activity">
    <reaction evidence="10">
        <text>a cytidine in tRNA + acetyl-CoA + ATP + H2O = an N(4)-acetylcytidine in tRNA + ADP + phosphate + CoA + H(+)</text>
        <dbReference type="Rhea" id="RHEA:53876"/>
        <dbReference type="Rhea" id="RHEA-COMP:13670"/>
        <dbReference type="Rhea" id="RHEA-COMP:13671"/>
        <dbReference type="ChEBI" id="CHEBI:15377"/>
        <dbReference type="ChEBI" id="CHEBI:15378"/>
        <dbReference type="ChEBI" id="CHEBI:30616"/>
        <dbReference type="ChEBI" id="CHEBI:43474"/>
        <dbReference type="ChEBI" id="CHEBI:57287"/>
        <dbReference type="ChEBI" id="CHEBI:57288"/>
        <dbReference type="ChEBI" id="CHEBI:74900"/>
        <dbReference type="ChEBI" id="CHEBI:82748"/>
        <dbReference type="ChEBI" id="CHEBI:456216"/>
    </reaction>
</comment>
<keyword evidence="6 10" id="KW-0067">ATP-binding</keyword>
<dbReference type="InterPro" id="IPR016181">
    <property type="entry name" value="Acyl_CoA_acyltransferase"/>
</dbReference>
<feature type="domain" description="N-acetyltransferase" evidence="13">
    <location>
        <begin position="521"/>
        <end position="745"/>
    </location>
</feature>
<evidence type="ECO:0000256" key="8">
    <source>
        <dbReference type="ARBA" id="ARBA00023315"/>
    </source>
</evidence>
<evidence type="ECO:0000256" key="9">
    <source>
        <dbReference type="ARBA" id="ARBA00068357"/>
    </source>
</evidence>
<dbReference type="EC" id="2.3.1.-" evidence="10"/>
<evidence type="ECO:0000256" key="4">
    <source>
        <dbReference type="ARBA" id="ARBA00022694"/>
    </source>
</evidence>
<feature type="domain" description="Possible tRNA binding" evidence="14">
    <location>
        <begin position="767"/>
        <end position="976"/>
    </location>
</feature>
<dbReference type="GO" id="GO:0005730">
    <property type="term" value="C:nucleolus"/>
    <property type="evidence" value="ECO:0007669"/>
    <property type="project" value="UniProtKB-SubCell"/>
</dbReference>
<dbReference type="Pfam" id="PF13725">
    <property type="entry name" value="tRNA_bind_2"/>
    <property type="match status" value="1"/>
</dbReference>
<comment type="subcellular location">
    <subcellularLocation>
        <location evidence="1 10">Nucleus</location>
        <location evidence="1 10">Nucleolus</location>
    </subcellularLocation>
</comment>
<keyword evidence="16" id="KW-1185">Reference proteome</keyword>
<keyword evidence="2 10" id="KW-0698">rRNA processing</keyword>
<name>A0AAE1EX60_PETCI</name>
<reference evidence="15" key="1">
    <citation type="submission" date="2023-10" db="EMBL/GenBank/DDBJ databases">
        <title>Genome assemblies of two species of porcelain crab, Petrolisthes cinctipes and Petrolisthes manimaculis (Anomura: Porcellanidae).</title>
        <authorList>
            <person name="Angst P."/>
        </authorList>
    </citation>
    <scope>NUCLEOTIDE SEQUENCE</scope>
    <source>
        <strain evidence="15">PB745_01</strain>
        <tissue evidence="15">Gill</tissue>
    </source>
</reference>
<dbReference type="InterPro" id="IPR000182">
    <property type="entry name" value="GNAT_dom"/>
</dbReference>
<evidence type="ECO:0000256" key="5">
    <source>
        <dbReference type="ARBA" id="ARBA00022741"/>
    </source>
</evidence>
<dbReference type="Pfam" id="PF13718">
    <property type="entry name" value="GNAT_acetyltr_2"/>
    <property type="match status" value="1"/>
</dbReference>
<dbReference type="HAMAP" id="MF_03211">
    <property type="entry name" value="RNA_acetyltr_Nat10"/>
    <property type="match status" value="1"/>
</dbReference>
<dbReference type="GO" id="GO:1990883">
    <property type="term" value="F:18S rRNA cytidine N-acetyltransferase activity"/>
    <property type="evidence" value="ECO:0007669"/>
    <property type="project" value="TreeGrafter"/>
</dbReference>
<dbReference type="PANTHER" id="PTHR10925:SF5">
    <property type="entry name" value="RNA CYTIDINE ACETYLTRANSFERASE"/>
    <property type="match status" value="1"/>
</dbReference>
<keyword evidence="5 10" id="KW-0547">Nucleotide-binding</keyword>
<dbReference type="CDD" id="cd04301">
    <property type="entry name" value="NAT_SF"/>
    <property type="match status" value="1"/>
</dbReference>
<feature type="binding site" evidence="10">
    <location>
        <begin position="286"/>
        <end position="295"/>
    </location>
    <ligand>
        <name>ATP</name>
        <dbReference type="ChEBI" id="CHEBI:30616"/>
    </ligand>
</feature>